<dbReference type="RefSeq" id="WP_262688441.1">
    <property type="nucleotide sequence ID" value="NZ_JAOQIO010000124.1"/>
</dbReference>
<name>A0ABT2USU5_9BACL</name>
<accession>A0ABT2USU5</accession>
<dbReference type="EMBL" id="JAOQIO010000124">
    <property type="protein sequence ID" value="MCU6797708.1"/>
    <property type="molecule type" value="Genomic_DNA"/>
</dbReference>
<comment type="caution">
    <text evidence="2">The sequence shown here is derived from an EMBL/GenBank/DDBJ whole genome shotgun (WGS) entry which is preliminary data.</text>
</comment>
<keyword evidence="3" id="KW-1185">Reference proteome</keyword>
<dbReference type="InterPro" id="IPR031329">
    <property type="entry name" value="NEUT/ALK_ceramidase_N"/>
</dbReference>
<evidence type="ECO:0000313" key="3">
    <source>
        <dbReference type="Proteomes" id="UP001652445"/>
    </source>
</evidence>
<reference evidence="2 3" key="1">
    <citation type="submission" date="2022-09" db="EMBL/GenBank/DDBJ databases">
        <authorList>
            <person name="Han X.L."/>
            <person name="Wang Q."/>
            <person name="Lu T."/>
        </authorList>
    </citation>
    <scope>NUCLEOTIDE SEQUENCE [LARGE SCALE GENOMIC DNA]</scope>
    <source>
        <strain evidence="2 3">WQ 127069</strain>
    </source>
</reference>
<evidence type="ECO:0000313" key="2">
    <source>
        <dbReference type="EMBL" id="MCU6797708.1"/>
    </source>
</evidence>
<evidence type="ECO:0000259" key="1">
    <source>
        <dbReference type="Pfam" id="PF04734"/>
    </source>
</evidence>
<dbReference type="Proteomes" id="UP001652445">
    <property type="component" value="Unassembled WGS sequence"/>
</dbReference>
<gene>
    <name evidence="2" type="ORF">OB236_36860</name>
</gene>
<organism evidence="2 3">
    <name type="scientific">Paenibacillus baimaensis</name>
    <dbReference type="NCBI Taxonomy" id="2982185"/>
    <lineage>
        <taxon>Bacteria</taxon>
        <taxon>Bacillati</taxon>
        <taxon>Bacillota</taxon>
        <taxon>Bacilli</taxon>
        <taxon>Bacillales</taxon>
        <taxon>Paenibacillaceae</taxon>
        <taxon>Paenibacillus</taxon>
    </lineage>
</organism>
<proteinExistence type="predicted"/>
<protein>
    <submittedName>
        <fullName evidence="2">Neutral/alkaline non-lysosomal ceramidase N-terminal domain-containing protein</fullName>
    </submittedName>
</protein>
<sequence>MSNRNERSCDIAGQEKHNEELMLGCAKVDITPQTPLALAGFAHRQGNYESVLRPLNARILYFQQGKMGKALIVSADLLWWGSERMEGLRVKLRERFGFLESQIMFHATHNHSGPQTSVMYTPSLGKPDIEYISYLEDCILDGVDQAVLELETVTVERGKGRCDLSVHRRKMVDGTIRMAPNLEGPVDPDVNVIRLSALGGRTKGILVHYACHPTTTGENVISSEFPGVAMELIEEKLGNGAVSAYLQGCCADVRPALVRDGEFYRGGDEEVCRIGRVLADEVLAIVQQPMKRLEAGILASRSIKVQLPLQDPPALDDLLNWAGVSAAESAAVHQQAFSNPSVDGGHEDADRSTADANPIKQLMPDAEIVEKWSQLLLMDQRYQQRYVELELAYLQLAEGLVMLTNNAELVGAYGRFIKASFGDTVLPVGYTNGMIGYVPTAAQLSEGGYEAVDYIYYFGLPAPLAPVSEAIIHSSIIKLVVHQ</sequence>
<feature type="domain" description="Neutral/alkaline non-lysosomal ceramidase N-terminal" evidence="1">
    <location>
        <begin position="22"/>
        <end position="256"/>
    </location>
</feature>
<dbReference type="Pfam" id="PF04734">
    <property type="entry name" value="Ceramidase_alk"/>
    <property type="match status" value="1"/>
</dbReference>